<dbReference type="InterPro" id="IPR008969">
    <property type="entry name" value="CarboxyPept-like_regulatory"/>
</dbReference>
<dbReference type="SUPFAM" id="SSF56935">
    <property type="entry name" value="Porins"/>
    <property type="match status" value="1"/>
</dbReference>
<dbReference type="Gene3D" id="2.170.130.10">
    <property type="entry name" value="TonB-dependent receptor, plug domain"/>
    <property type="match status" value="1"/>
</dbReference>
<evidence type="ECO:0000256" key="9">
    <source>
        <dbReference type="ARBA" id="ARBA00023237"/>
    </source>
</evidence>
<keyword evidence="5" id="KW-0732">Signal</keyword>
<reference evidence="14" key="1">
    <citation type="submission" date="2016-10" db="EMBL/GenBank/DDBJ databases">
        <authorList>
            <person name="Varghese N."/>
            <person name="Submissions S."/>
        </authorList>
    </citation>
    <scope>NUCLEOTIDE SEQUENCE [LARGE SCALE GENOMIC DNA]</scope>
    <source>
        <strain evidence="14">DSM 24740</strain>
    </source>
</reference>
<evidence type="ECO:0000256" key="7">
    <source>
        <dbReference type="ARBA" id="ARBA00023136"/>
    </source>
</evidence>
<feature type="domain" description="TonB-dependent receptor plug" evidence="12">
    <location>
        <begin position="145"/>
        <end position="222"/>
    </location>
</feature>
<dbReference type="InterPro" id="IPR037066">
    <property type="entry name" value="Plug_dom_sf"/>
</dbReference>
<keyword evidence="4" id="KW-0812">Transmembrane</keyword>
<dbReference type="Proteomes" id="UP000199021">
    <property type="component" value="Unassembled WGS sequence"/>
</dbReference>
<evidence type="ECO:0000256" key="8">
    <source>
        <dbReference type="ARBA" id="ARBA00023170"/>
    </source>
</evidence>
<keyword evidence="14" id="KW-1185">Reference proteome</keyword>
<feature type="domain" description="TonB-dependent receptor-like beta-barrel" evidence="11">
    <location>
        <begin position="291"/>
        <end position="704"/>
    </location>
</feature>
<evidence type="ECO:0000313" key="14">
    <source>
        <dbReference type="Proteomes" id="UP000199021"/>
    </source>
</evidence>
<dbReference type="STRING" id="478744.SAMN05444359_12876"/>
<dbReference type="InterPro" id="IPR000531">
    <property type="entry name" value="Beta-barrel_TonB"/>
</dbReference>
<dbReference type="AlphaFoldDB" id="A0A1H9MEX3"/>
<evidence type="ECO:0000256" key="6">
    <source>
        <dbReference type="ARBA" id="ARBA00023077"/>
    </source>
</evidence>
<dbReference type="Pfam" id="PF07715">
    <property type="entry name" value="Plug"/>
    <property type="match status" value="1"/>
</dbReference>
<evidence type="ECO:0000259" key="11">
    <source>
        <dbReference type="Pfam" id="PF00593"/>
    </source>
</evidence>
<comment type="similarity">
    <text evidence="10">Belongs to the TonB-dependent receptor family.</text>
</comment>
<evidence type="ECO:0000256" key="3">
    <source>
        <dbReference type="ARBA" id="ARBA00022452"/>
    </source>
</evidence>
<evidence type="ECO:0000256" key="10">
    <source>
        <dbReference type="RuleBase" id="RU003357"/>
    </source>
</evidence>
<dbReference type="InterPro" id="IPR036942">
    <property type="entry name" value="Beta-barrel_TonB_sf"/>
</dbReference>
<dbReference type="Gene3D" id="2.60.40.1120">
    <property type="entry name" value="Carboxypeptidase-like, regulatory domain"/>
    <property type="match status" value="1"/>
</dbReference>
<evidence type="ECO:0000259" key="12">
    <source>
        <dbReference type="Pfam" id="PF07715"/>
    </source>
</evidence>
<name>A0A1H9MEX3_9BACT</name>
<keyword evidence="8 13" id="KW-0675">Receptor</keyword>
<dbReference type="InParanoid" id="A0A1H9MEX3"/>
<keyword evidence="3" id="KW-1134">Transmembrane beta strand</keyword>
<dbReference type="PANTHER" id="PTHR30069:SF29">
    <property type="entry name" value="HEMOGLOBIN AND HEMOGLOBIN-HAPTOGLOBIN-BINDING PROTEIN 1-RELATED"/>
    <property type="match status" value="1"/>
</dbReference>
<dbReference type="Pfam" id="PF00593">
    <property type="entry name" value="TonB_dep_Rec_b-barrel"/>
    <property type="match status" value="1"/>
</dbReference>
<dbReference type="InterPro" id="IPR039426">
    <property type="entry name" value="TonB-dep_rcpt-like"/>
</dbReference>
<dbReference type="GO" id="GO:0044718">
    <property type="term" value="P:siderophore transmembrane transport"/>
    <property type="evidence" value="ECO:0007669"/>
    <property type="project" value="TreeGrafter"/>
</dbReference>
<gene>
    <name evidence="13" type="ORF">SAMN05444359_12876</name>
</gene>
<keyword evidence="9" id="KW-0998">Cell outer membrane</keyword>
<dbReference type="SUPFAM" id="SSF49464">
    <property type="entry name" value="Carboxypeptidase regulatory domain-like"/>
    <property type="match status" value="1"/>
</dbReference>
<sequence length="711" mass="79912">MLIYRTLRLSLPFVYLLVFFSTLPLYGQNVRGLILDDQTKEPLIGAYITNKNTSKTIVTDQFGSFIINASKENNTSLRISYLGYRTLDTTITSTISPLVIGLTPKVTLPTIEIVSKDSERHVRNELAIANIPVALLNALPSLAGETDPIKSLQLLPGIAAGVEGTADIYVRGGTPDQNLILLDGAKIYNANHLFGFLSPINPSLVKNVKLHKSGFPARFGGRLSSVLEIETEGGNKSEWETTLGIGLINSRFQVSGPLKKGRSSISIGGRTAHLSLLNFIAKNEESFQTYAFYDLNLKANWQYGKSNISLALFRNYDRTVVAQNTVRTPLQGIFDYGNITGSARWSFALNKKFTLTSLLTGNYYSYRAKEELSISEEIAEITSNISTIRELDAKLRLRGYLNNNLILETGLEGSLRRINPRNVESTNESLSVGFRPEENSQDLAAFADVTLDVTNCLALQTGLRIQNYFLPGNPGHNATFTYLEPRVNLSYSLNEKATLSTSYTRMSQGLHMISNNFIGIPTNLWVTANERVIPIRGTQFSFGGGYNSKKFNLAIDAYYKTAKNVIDPLPGVGFFQSSTENWENDISAGGENQIRGIEFFYQHKRDRLFGWVTYNLVWNRIKYDEINNGEWYFRQFDRRHDLSIVTGYRLNNKWQLLANFVLNSGFRLTLPVATRYDGLSNSIIPVYRERYNGKTPIYHRMDVTFRACLKI</sequence>
<proteinExistence type="inferred from homology"/>
<evidence type="ECO:0000256" key="4">
    <source>
        <dbReference type="ARBA" id="ARBA00022692"/>
    </source>
</evidence>
<evidence type="ECO:0000313" key="13">
    <source>
        <dbReference type="EMBL" id="SER21997.1"/>
    </source>
</evidence>
<keyword evidence="6 10" id="KW-0798">TonB box</keyword>
<dbReference type="PANTHER" id="PTHR30069">
    <property type="entry name" value="TONB-DEPENDENT OUTER MEMBRANE RECEPTOR"/>
    <property type="match status" value="1"/>
</dbReference>
<dbReference type="Pfam" id="PF13715">
    <property type="entry name" value="CarbopepD_reg_2"/>
    <property type="match status" value="1"/>
</dbReference>
<dbReference type="GO" id="GO:0009279">
    <property type="term" value="C:cell outer membrane"/>
    <property type="evidence" value="ECO:0007669"/>
    <property type="project" value="UniProtKB-SubCell"/>
</dbReference>
<dbReference type="Gene3D" id="2.40.170.20">
    <property type="entry name" value="TonB-dependent receptor, beta-barrel domain"/>
    <property type="match status" value="1"/>
</dbReference>
<comment type="subcellular location">
    <subcellularLocation>
        <location evidence="1">Cell outer membrane</location>
        <topology evidence="1">Multi-pass membrane protein</topology>
    </subcellularLocation>
</comment>
<keyword evidence="2" id="KW-0813">Transport</keyword>
<organism evidence="13 14">
    <name type="scientific">Neolewinella agarilytica</name>
    <dbReference type="NCBI Taxonomy" id="478744"/>
    <lineage>
        <taxon>Bacteria</taxon>
        <taxon>Pseudomonadati</taxon>
        <taxon>Bacteroidota</taxon>
        <taxon>Saprospiria</taxon>
        <taxon>Saprospirales</taxon>
        <taxon>Lewinellaceae</taxon>
        <taxon>Neolewinella</taxon>
    </lineage>
</organism>
<dbReference type="EMBL" id="FOFB01000028">
    <property type="protein sequence ID" value="SER21997.1"/>
    <property type="molecule type" value="Genomic_DNA"/>
</dbReference>
<evidence type="ECO:0000256" key="5">
    <source>
        <dbReference type="ARBA" id="ARBA00022729"/>
    </source>
</evidence>
<keyword evidence="7 10" id="KW-0472">Membrane</keyword>
<evidence type="ECO:0000256" key="1">
    <source>
        <dbReference type="ARBA" id="ARBA00004571"/>
    </source>
</evidence>
<dbReference type="InterPro" id="IPR012910">
    <property type="entry name" value="Plug_dom"/>
</dbReference>
<dbReference type="GO" id="GO:0015344">
    <property type="term" value="F:siderophore uptake transmembrane transporter activity"/>
    <property type="evidence" value="ECO:0007669"/>
    <property type="project" value="TreeGrafter"/>
</dbReference>
<protein>
    <submittedName>
        <fullName evidence="13">TonB-dependent Receptor Plug Domain</fullName>
    </submittedName>
</protein>
<dbReference type="OrthoDB" id="9803050at2"/>
<evidence type="ECO:0000256" key="2">
    <source>
        <dbReference type="ARBA" id="ARBA00022448"/>
    </source>
</evidence>
<accession>A0A1H9MEX3</accession>